<reference evidence="3" key="1">
    <citation type="journal article" date="2019" name="Int. J. Syst. Evol. Microbiol.">
        <title>The Global Catalogue of Microorganisms (GCM) 10K type strain sequencing project: providing services to taxonomists for standard genome sequencing and annotation.</title>
        <authorList>
            <consortium name="The Broad Institute Genomics Platform"/>
            <consortium name="The Broad Institute Genome Sequencing Center for Infectious Disease"/>
            <person name="Wu L."/>
            <person name="Ma J."/>
        </authorList>
    </citation>
    <scope>NUCLEOTIDE SEQUENCE [LARGE SCALE GENOMIC DNA]</scope>
    <source>
        <strain evidence="3">ICMP 19515</strain>
    </source>
</reference>
<accession>A0ABV7MV02</accession>
<feature type="domain" description="Cyclic nucleotide-binding" evidence="1">
    <location>
        <begin position="1"/>
        <end position="121"/>
    </location>
</feature>
<dbReference type="SUPFAM" id="SSF51206">
    <property type="entry name" value="cAMP-binding domain-like"/>
    <property type="match status" value="1"/>
</dbReference>
<dbReference type="InterPro" id="IPR050397">
    <property type="entry name" value="Env_Response_Regulators"/>
</dbReference>
<dbReference type="SMART" id="SM00100">
    <property type="entry name" value="cNMP"/>
    <property type="match status" value="1"/>
</dbReference>
<protein>
    <submittedName>
        <fullName evidence="2">Crp/Fnr family transcriptional regulator</fullName>
    </submittedName>
</protein>
<dbReference type="EMBL" id="JBHRVD010000001">
    <property type="protein sequence ID" value="MFC3325039.1"/>
    <property type="molecule type" value="Genomic_DNA"/>
</dbReference>
<dbReference type="CDD" id="cd00038">
    <property type="entry name" value="CAP_ED"/>
    <property type="match status" value="1"/>
</dbReference>
<organism evidence="2 3">
    <name type="scientific">Mesorhizobium cantuariense</name>
    <dbReference type="NCBI Taxonomy" id="1300275"/>
    <lineage>
        <taxon>Bacteria</taxon>
        <taxon>Pseudomonadati</taxon>
        <taxon>Pseudomonadota</taxon>
        <taxon>Alphaproteobacteria</taxon>
        <taxon>Hyphomicrobiales</taxon>
        <taxon>Phyllobacteriaceae</taxon>
        <taxon>Mesorhizobium</taxon>
    </lineage>
</organism>
<name>A0ABV7MV02_9HYPH</name>
<dbReference type="RefSeq" id="WP_378982362.1">
    <property type="nucleotide sequence ID" value="NZ_JBHRVD010000001.1"/>
</dbReference>
<dbReference type="InterPro" id="IPR000595">
    <property type="entry name" value="cNMP-bd_dom"/>
</dbReference>
<dbReference type="InterPro" id="IPR018490">
    <property type="entry name" value="cNMP-bd_dom_sf"/>
</dbReference>
<proteinExistence type="predicted"/>
<comment type="caution">
    <text evidence="2">The sequence shown here is derived from an EMBL/GenBank/DDBJ whole genome shotgun (WGS) entry which is preliminary data.</text>
</comment>
<evidence type="ECO:0000313" key="2">
    <source>
        <dbReference type="EMBL" id="MFC3325039.1"/>
    </source>
</evidence>
<dbReference type="InterPro" id="IPR014710">
    <property type="entry name" value="RmlC-like_jellyroll"/>
</dbReference>
<sequence length="188" mass="20514">MIAIMSNSLTAELSKLAEREQKLVADDVLFRVGDPILSLFLVASGELRLTRSLPHGFELTLQRAGAGAVLAEASLFAENYHCEAVATEASVLRVVPRRQLQAALTSDSDLARALIRHLAQEVQRTRTVAEILSLKTVAQRIEAWIVLNDGILPPKGHWRGLASEIGITPEALYRELAKRRSSPLAGSD</sequence>
<keyword evidence="3" id="KW-1185">Reference proteome</keyword>
<evidence type="ECO:0000259" key="1">
    <source>
        <dbReference type="PROSITE" id="PS50042"/>
    </source>
</evidence>
<gene>
    <name evidence="2" type="ORF">ACFOJ9_25205</name>
</gene>
<dbReference type="PROSITE" id="PS50042">
    <property type="entry name" value="CNMP_BINDING_3"/>
    <property type="match status" value="1"/>
</dbReference>
<evidence type="ECO:0000313" key="3">
    <source>
        <dbReference type="Proteomes" id="UP001595648"/>
    </source>
</evidence>
<dbReference type="Gene3D" id="2.60.120.10">
    <property type="entry name" value="Jelly Rolls"/>
    <property type="match status" value="1"/>
</dbReference>
<dbReference type="PANTHER" id="PTHR24567">
    <property type="entry name" value="CRP FAMILY TRANSCRIPTIONAL REGULATORY PROTEIN"/>
    <property type="match status" value="1"/>
</dbReference>
<dbReference type="PANTHER" id="PTHR24567:SF74">
    <property type="entry name" value="HTH-TYPE TRANSCRIPTIONAL REGULATOR ARCR"/>
    <property type="match status" value="1"/>
</dbReference>
<dbReference type="Pfam" id="PF00027">
    <property type="entry name" value="cNMP_binding"/>
    <property type="match status" value="1"/>
</dbReference>
<dbReference type="Proteomes" id="UP001595648">
    <property type="component" value="Unassembled WGS sequence"/>
</dbReference>